<evidence type="ECO:0000313" key="2">
    <source>
        <dbReference type="Proteomes" id="UP000270034"/>
    </source>
</evidence>
<sequence length="39" mass="4464">MFKAFYQKYHRATETHPPPLMGHATLGIYAPFATLLTKN</sequence>
<gene>
    <name evidence="1" type="ORF">AcetOrient_orf03908</name>
</gene>
<proteinExistence type="predicted"/>
<keyword evidence="1" id="KW-0418">Kinase</keyword>
<reference evidence="1 2" key="1">
    <citation type="submission" date="2018-02" db="EMBL/GenBank/DDBJ databases">
        <title>Acetobacter orientalis genome.</title>
        <authorList>
            <person name="Nakashima N."/>
            <person name="Tamura T."/>
        </authorList>
    </citation>
    <scope>NUCLEOTIDE SEQUENCE [LARGE SCALE GENOMIC DNA]</scope>
    <source>
        <strain evidence="1 2">FAN1</strain>
    </source>
</reference>
<evidence type="ECO:0000313" key="1">
    <source>
        <dbReference type="EMBL" id="BBC80920.1"/>
    </source>
</evidence>
<dbReference type="GO" id="GO:0016301">
    <property type="term" value="F:kinase activity"/>
    <property type="evidence" value="ECO:0007669"/>
    <property type="project" value="UniProtKB-KW"/>
</dbReference>
<dbReference type="EMBL" id="AP018515">
    <property type="protein sequence ID" value="BBC80920.1"/>
    <property type="molecule type" value="Genomic_DNA"/>
</dbReference>
<organism evidence="1 2">
    <name type="scientific">Acetobacter orientalis</name>
    <dbReference type="NCBI Taxonomy" id="146474"/>
    <lineage>
        <taxon>Bacteria</taxon>
        <taxon>Pseudomonadati</taxon>
        <taxon>Pseudomonadota</taxon>
        <taxon>Alphaproteobacteria</taxon>
        <taxon>Acetobacterales</taxon>
        <taxon>Acetobacteraceae</taxon>
        <taxon>Acetobacter</taxon>
    </lineage>
</organism>
<keyword evidence="1" id="KW-0808">Transferase</keyword>
<dbReference type="AlphaFoldDB" id="A0A2Z5ZJY2"/>
<dbReference type="KEGG" id="aot:AcetOri_orf03908"/>
<accession>A0A2Z5ZJY2</accession>
<name>A0A2Z5ZJY2_9PROT</name>
<protein>
    <submittedName>
        <fullName evidence="1">GTP pyrophosphokinase</fullName>
    </submittedName>
</protein>
<dbReference type="Proteomes" id="UP000270034">
    <property type="component" value="Chromosome"/>
</dbReference>